<gene>
    <name evidence="1" type="ordered locus">AALP_Aa8g009200</name>
</gene>
<proteinExistence type="predicted"/>
<protein>
    <submittedName>
        <fullName evidence="1">Uncharacterized protein</fullName>
    </submittedName>
</protein>
<name>A0A087G464_ARAAL</name>
<dbReference type="EMBL" id="CM002876">
    <property type="protein sequence ID" value="KFK24666.1"/>
    <property type="molecule type" value="Genomic_DNA"/>
</dbReference>
<keyword evidence="2" id="KW-1185">Reference proteome</keyword>
<accession>A0A087G464</accession>
<reference evidence="2" key="1">
    <citation type="journal article" date="2015" name="Nat. Plants">
        <title>Genome expansion of Arabis alpina linked with retrotransposition and reduced symmetric DNA methylation.</title>
        <authorList>
            <person name="Willing E.M."/>
            <person name="Rawat V."/>
            <person name="Mandakova T."/>
            <person name="Maumus F."/>
            <person name="James G.V."/>
            <person name="Nordstroem K.J."/>
            <person name="Becker C."/>
            <person name="Warthmann N."/>
            <person name="Chica C."/>
            <person name="Szarzynska B."/>
            <person name="Zytnicki M."/>
            <person name="Albani M.C."/>
            <person name="Kiefer C."/>
            <person name="Bergonzi S."/>
            <person name="Castaings L."/>
            <person name="Mateos J.L."/>
            <person name="Berns M.C."/>
            <person name="Bujdoso N."/>
            <person name="Piofczyk T."/>
            <person name="de Lorenzo L."/>
            <person name="Barrero-Sicilia C."/>
            <person name="Mateos I."/>
            <person name="Piednoel M."/>
            <person name="Hagmann J."/>
            <person name="Chen-Min-Tao R."/>
            <person name="Iglesias-Fernandez R."/>
            <person name="Schuster S.C."/>
            <person name="Alonso-Blanco C."/>
            <person name="Roudier F."/>
            <person name="Carbonero P."/>
            <person name="Paz-Ares J."/>
            <person name="Davis S.J."/>
            <person name="Pecinka A."/>
            <person name="Quesneville H."/>
            <person name="Colot V."/>
            <person name="Lysak M.A."/>
            <person name="Weigel D."/>
            <person name="Coupland G."/>
            <person name="Schneeberger K."/>
        </authorList>
    </citation>
    <scope>NUCLEOTIDE SEQUENCE [LARGE SCALE GENOMIC DNA]</scope>
    <source>
        <strain evidence="2">cv. Pajares</strain>
    </source>
</reference>
<dbReference type="Proteomes" id="UP000029120">
    <property type="component" value="Chromosome 8"/>
</dbReference>
<organism evidence="1 2">
    <name type="scientific">Arabis alpina</name>
    <name type="common">Alpine rock-cress</name>
    <dbReference type="NCBI Taxonomy" id="50452"/>
    <lineage>
        <taxon>Eukaryota</taxon>
        <taxon>Viridiplantae</taxon>
        <taxon>Streptophyta</taxon>
        <taxon>Embryophyta</taxon>
        <taxon>Tracheophyta</taxon>
        <taxon>Spermatophyta</taxon>
        <taxon>Magnoliopsida</taxon>
        <taxon>eudicotyledons</taxon>
        <taxon>Gunneridae</taxon>
        <taxon>Pentapetalae</taxon>
        <taxon>rosids</taxon>
        <taxon>malvids</taxon>
        <taxon>Brassicales</taxon>
        <taxon>Brassicaceae</taxon>
        <taxon>Arabideae</taxon>
        <taxon>Arabis</taxon>
    </lineage>
</organism>
<evidence type="ECO:0000313" key="2">
    <source>
        <dbReference type="Proteomes" id="UP000029120"/>
    </source>
</evidence>
<sequence>MPVRRYNHQKRKINISPKSWMFKKKRIQDSWYFADLCYGGVARLSMRSQRRSLRFWMFKFKQRKKTHGFSDFTHQFTPGSPYIWFSILFEERAELFHAADKMYKETEHKSMMPHNFRYCTKKYLTKPLPITLAGHPDQKLIVNARFFPVESASSIREHFDMPEGKGQLLLQNRVFFMHYLLCTTSRRVMQFRGKKLCVSRLYKVVALPVYLFVQDKEKRSIKGLHLTEASFAADGQAIGNTLYLLPYPVQL</sequence>
<dbReference type="Gramene" id="KFK24666">
    <property type="protein sequence ID" value="KFK24666"/>
    <property type="gene ID" value="AALP_AA8G009200"/>
</dbReference>
<dbReference type="AlphaFoldDB" id="A0A087G464"/>
<evidence type="ECO:0000313" key="1">
    <source>
        <dbReference type="EMBL" id="KFK24666.1"/>
    </source>
</evidence>